<proteinExistence type="predicted"/>
<dbReference type="GeneID" id="43594509"/>
<gene>
    <name evidence="4" type="ORF">BP5553_01660</name>
</gene>
<keyword evidence="3" id="KW-0732">Signal</keyword>
<evidence type="ECO:0000313" key="4">
    <source>
        <dbReference type="EMBL" id="RDL41681.1"/>
    </source>
</evidence>
<keyword evidence="2" id="KW-0472">Membrane</keyword>
<evidence type="ECO:0000256" key="2">
    <source>
        <dbReference type="SAM" id="Phobius"/>
    </source>
</evidence>
<dbReference type="OrthoDB" id="3439121at2759"/>
<keyword evidence="2" id="KW-0812">Transmembrane</keyword>
<accession>A0A370U1P6</accession>
<feature type="region of interest" description="Disordered" evidence="1">
    <location>
        <begin position="142"/>
        <end position="163"/>
    </location>
</feature>
<evidence type="ECO:0000256" key="1">
    <source>
        <dbReference type="SAM" id="MobiDB-lite"/>
    </source>
</evidence>
<organism evidence="4 5">
    <name type="scientific">Venustampulla echinocandica</name>
    <dbReference type="NCBI Taxonomy" id="2656787"/>
    <lineage>
        <taxon>Eukaryota</taxon>
        <taxon>Fungi</taxon>
        <taxon>Dikarya</taxon>
        <taxon>Ascomycota</taxon>
        <taxon>Pezizomycotina</taxon>
        <taxon>Leotiomycetes</taxon>
        <taxon>Helotiales</taxon>
        <taxon>Pleuroascaceae</taxon>
        <taxon>Venustampulla</taxon>
    </lineage>
</organism>
<name>A0A370U1P6_9HELO</name>
<dbReference type="STRING" id="2656787.A0A370U1P6"/>
<sequence>MAWSLKFLSVALLLPTLVLGGAEVVGRDTELDVAGDDIPDAQLYKMNTPGNAEFGAMPLDARSLVDSWLGKRAECVNAGYSPCSSRLKPSLLSSSLIVRGECCTNGNYCSPGNKCYILRGIRKCCTDSKCTAYVTNGVTSTASGASQTAASPKATTTKTTDDSTEATITGYGSSLPTGVLVGSYYVWTRTWYYYSYWWSTTIFIETTKLVSTSTRVTTTTHYTARTTDSERASSSFVSWYSAWQTPTPQEANLPPSPTGTLSELAPTSSRASTAQGAIATQSGNAPSGSSHMKPSFGLTWVVAAFMFLGPGVLMVWL</sequence>
<feature type="compositionally biased region" description="Low complexity" evidence="1">
    <location>
        <begin position="142"/>
        <end position="158"/>
    </location>
</feature>
<comment type="caution">
    <text evidence="4">The sequence shown here is derived from an EMBL/GenBank/DDBJ whole genome shotgun (WGS) entry which is preliminary data.</text>
</comment>
<protein>
    <submittedName>
        <fullName evidence="4">Uncharacterized protein</fullName>
    </submittedName>
</protein>
<dbReference type="RefSeq" id="XP_031874337.1">
    <property type="nucleotide sequence ID" value="XM_032010283.1"/>
</dbReference>
<feature type="signal peptide" evidence="3">
    <location>
        <begin position="1"/>
        <end position="20"/>
    </location>
</feature>
<evidence type="ECO:0000256" key="3">
    <source>
        <dbReference type="SAM" id="SignalP"/>
    </source>
</evidence>
<feature type="transmembrane region" description="Helical" evidence="2">
    <location>
        <begin position="296"/>
        <end position="316"/>
    </location>
</feature>
<evidence type="ECO:0000313" key="5">
    <source>
        <dbReference type="Proteomes" id="UP000254866"/>
    </source>
</evidence>
<dbReference type="Proteomes" id="UP000254866">
    <property type="component" value="Unassembled WGS sequence"/>
</dbReference>
<reference evidence="4 5" key="1">
    <citation type="journal article" date="2018" name="IMA Fungus">
        <title>IMA Genome-F 9: Draft genome sequence of Annulohypoxylon stygium, Aspergillus mulundensis, Berkeleyomyces basicola (syn. Thielaviopsis basicola), Ceratocystis smalleyi, two Cercospora beticola strains, Coleophoma cylindrospora, Fusarium fracticaudum, Phialophora cf. hyalina, and Morchella septimelata.</title>
        <authorList>
            <person name="Wingfield B.D."/>
            <person name="Bills G.F."/>
            <person name="Dong Y."/>
            <person name="Huang W."/>
            <person name="Nel W.J."/>
            <person name="Swalarsk-Parry B.S."/>
            <person name="Vaghefi N."/>
            <person name="Wilken P.M."/>
            <person name="An Z."/>
            <person name="de Beer Z.W."/>
            <person name="De Vos L."/>
            <person name="Chen L."/>
            <person name="Duong T.A."/>
            <person name="Gao Y."/>
            <person name="Hammerbacher A."/>
            <person name="Kikkert J.R."/>
            <person name="Li Y."/>
            <person name="Li H."/>
            <person name="Li K."/>
            <person name="Li Q."/>
            <person name="Liu X."/>
            <person name="Ma X."/>
            <person name="Naidoo K."/>
            <person name="Pethybridge S.J."/>
            <person name="Sun J."/>
            <person name="Steenkamp E.T."/>
            <person name="van der Nest M.A."/>
            <person name="van Wyk S."/>
            <person name="Wingfield M.J."/>
            <person name="Xiong C."/>
            <person name="Yue Q."/>
            <person name="Zhang X."/>
        </authorList>
    </citation>
    <scope>NUCLEOTIDE SEQUENCE [LARGE SCALE GENOMIC DNA]</scope>
    <source>
        <strain evidence="4 5">BP 5553</strain>
    </source>
</reference>
<dbReference type="AlphaFoldDB" id="A0A370U1P6"/>
<keyword evidence="5" id="KW-1185">Reference proteome</keyword>
<feature type="chain" id="PRO_5016893246" evidence="3">
    <location>
        <begin position="21"/>
        <end position="317"/>
    </location>
</feature>
<keyword evidence="2" id="KW-1133">Transmembrane helix</keyword>
<dbReference type="EMBL" id="NPIC01000001">
    <property type="protein sequence ID" value="RDL41681.1"/>
    <property type="molecule type" value="Genomic_DNA"/>
</dbReference>